<dbReference type="InterPro" id="IPR000477">
    <property type="entry name" value="RT_dom"/>
</dbReference>
<protein>
    <submittedName>
        <fullName evidence="4">(diamondback moth) hypothetical protein</fullName>
    </submittedName>
</protein>
<dbReference type="GO" id="GO:0003824">
    <property type="term" value="F:catalytic activity"/>
    <property type="evidence" value="ECO:0007669"/>
    <property type="project" value="InterPro"/>
</dbReference>
<dbReference type="Pfam" id="PF00078">
    <property type="entry name" value="RVT_1"/>
    <property type="match status" value="1"/>
</dbReference>
<dbReference type="InterPro" id="IPR016181">
    <property type="entry name" value="Acyl_CoA_acyltransferase"/>
</dbReference>
<dbReference type="Gene3D" id="3.30.70.270">
    <property type="match status" value="1"/>
</dbReference>
<evidence type="ECO:0000256" key="1">
    <source>
        <dbReference type="SAM" id="Coils"/>
    </source>
</evidence>
<dbReference type="InterPro" id="IPR036691">
    <property type="entry name" value="Endo/exonu/phosph_ase_sf"/>
</dbReference>
<dbReference type="Gene3D" id="3.40.630.30">
    <property type="match status" value="2"/>
</dbReference>
<gene>
    <name evidence="4" type="ORF">PLXY2_LOCUS53</name>
</gene>
<dbReference type="CDD" id="cd01650">
    <property type="entry name" value="RT_nLTR_like"/>
    <property type="match status" value="1"/>
</dbReference>
<evidence type="ECO:0000259" key="3">
    <source>
        <dbReference type="PROSITE" id="PS50878"/>
    </source>
</evidence>
<keyword evidence="1" id="KW-0175">Coiled coil</keyword>
<dbReference type="CDD" id="cd09076">
    <property type="entry name" value="L1-EN"/>
    <property type="match status" value="1"/>
</dbReference>
<accession>A0A8S4CXI5</accession>
<reference evidence="4" key="1">
    <citation type="submission" date="2020-11" db="EMBL/GenBank/DDBJ databases">
        <authorList>
            <person name="Whiteford S."/>
        </authorList>
    </citation>
    <scope>NUCLEOTIDE SEQUENCE</scope>
</reference>
<feature type="domain" description="Reverse transcriptase" evidence="3">
    <location>
        <begin position="555"/>
        <end position="827"/>
    </location>
</feature>
<feature type="coiled-coil region" evidence="1">
    <location>
        <begin position="389"/>
        <end position="416"/>
    </location>
</feature>
<dbReference type="InterPro" id="IPR043502">
    <property type="entry name" value="DNA/RNA_pol_sf"/>
</dbReference>
<proteinExistence type="predicted"/>
<dbReference type="GO" id="GO:0071897">
    <property type="term" value="P:DNA biosynthetic process"/>
    <property type="evidence" value="ECO:0007669"/>
    <property type="project" value="UniProtKB-ARBA"/>
</dbReference>
<name>A0A8S4CXI5_PLUXY</name>
<feature type="region of interest" description="Disordered" evidence="2">
    <location>
        <begin position="1"/>
        <end position="20"/>
    </location>
</feature>
<dbReference type="InterPro" id="IPR043128">
    <property type="entry name" value="Rev_trsase/Diguanyl_cyclase"/>
</dbReference>
<dbReference type="SUPFAM" id="SSF56219">
    <property type="entry name" value="DNase I-like"/>
    <property type="match status" value="1"/>
</dbReference>
<evidence type="ECO:0000256" key="2">
    <source>
        <dbReference type="SAM" id="MobiDB-lite"/>
    </source>
</evidence>
<dbReference type="PROSITE" id="PS50878">
    <property type="entry name" value="RT_POL"/>
    <property type="match status" value="1"/>
</dbReference>
<dbReference type="Pfam" id="PF14529">
    <property type="entry name" value="Exo_endo_phos_2"/>
    <property type="match status" value="1"/>
</dbReference>
<evidence type="ECO:0000313" key="4">
    <source>
        <dbReference type="EMBL" id="CAG9087704.1"/>
    </source>
</evidence>
<dbReference type="PANTHER" id="PTHR47027:SF30">
    <property type="entry name" value="THAP-TYPE DOMAIN-CONTAINING PROTEIN"/>
    <property type="match status" value="1"/>
</dbReference>
<dbReference type="Gene3D" id="3.60.10.10">
    <property type="entry name" value="Endonuclease/exonuclease/phosphatase"/>
    <property type="match status" value="1"/>
</dbReference>
<organism evidence="4 5">
    <name type="scientific">Plutella xylostella</name>
    <name type="common">Diamondback moth</name>
    <name type="synonym">Plutella maculipennis</name>
    <dbReference type="NCBI Taxonomy" id="51655"/>
    <lineage>
        <taxon>Eukaryota</taxon>
        <taxon>Metazoa</taxon>
        <taxon>Ecdysozoa</taxon>
        <taxon>Arthropoda</taxon>
        <taxon>Hexapoda</taxon>
        <taxon>Insecta</taxon>
        <taxon>Pterygota</taxon>
        <taxon>Neoptera</taxon>
        <taxon>Endopterygota</taxon>
        <taxon>Lepidoptera</taxon>
        <taxon>Glossata</taxon>
        <taxon>Ditrysia</taxon>
        <taxon>Yponomeutoidea</taxon>
        <taxon>Plutellidae</taxon>
        <taxon>Plutella</taxon>
    </lineage>
</organism>
<keyword evidence="5" id="KW-1185">Reference proteome</keyword>
<dbReference type="SUPFAM" id="SSF55729">
    <property type="entry name" value="Acyl-CoA N-acyltransferases (Nat)"/>
    <property type="match status" value="1"/>
</dbReference>
<dbReference type="Proteomes" id="UP000653454">
    <property type="component" value="Unassembled WGS sequence"/>
</dbReference>
<comment type="caution">
    <text evidence="4">The sequence shown here is derived from an EMBL/GenBank/DDBJ whole genome shotgun (WGS) entry which is preliminary data.</text>
</comment>
<dbReference type="SUPFAM" id="SSF56672">
    <property type="entry name" value="DNA/RNA polymerases"/>
    <property type="match status" value="1"/>
</dbReference>
<sequence>MDQPGGGDAVRNPSRRVSRRSEKWAVETRIATMNICGGLDGKIDEVCEVFNTRGMDLLCVNESKRKGRGITTHGTLTAYWSGVPESEHGCQGVGIVLSERWNNCVKEYECVSPRLIWIRLKVGLTRLFVLGVYAPDTSKSAQEIDEFWKSMNVVLDECDENERVIMLGDFNSWVGVQRDGYESVLGKFGDVRVNENGRYLLDVCLERNLIVSNSMFRHKEIHMYTWQRQNERSIIDFVIVDERLRVNVADTRVYRGVNVGTDHFLVESRIRGVFNYWRHRPRVSTTNLERIKVEKLQDDVVSEEYRRSLKDNLESTIVLDENDVEEKWKRLKDSLVNTAVKVCGVNKRKKNGKRELTWWDDECKKVVNEKKMAWLDFLSKKANNRMQGNQGMDDEMKEIREKYVLLKKKVKEVIERKKKALKDEYDRKFSDNFRANIKLFWKLVRKARGKSENTNLDVIRDENGDVLKDENKVLKRWKEYFESLFECTDCRTSIDVEVGNERIVDEENKISMKEIMEALKRMKVGKSAGYDRVSLEMLRAGGGVAASELYQLFNECWRCGTVPRDWCRAVIVPLYKGKGSLQTCNSYRGISLLSIVGKLYAKILIERVVKETEEKIWDVQGGFRKGMGCTDQVFSLRSVTEKVLAKQQKVFCAFVDLEKAYDRVRRNDLWETLSVYGVDSHLKRALGSLYRESSACVRINGAYTDWFDIHRGVRQGCVASPWLFNLFMDSCLKDMKDDERGLRIGELLLKCLLYADDQVILASSVEQLQQQVTLMHESFKRKGMKVNVTKTKVMVFERDEEVTECEITIENERVEQVNEFAYLGSLFTRDGKCEGDIERRVKAGNKVNGALHSFMRSQSVSQKARLAVHGGVLVPTLMYGSESWVWQKKNESRVNAVEMRSLRSMCGLKLNDRIRNSIIRERVGVKEDVVTKIEKGMLRWFGHIERMDERRLTKEIYCAEMNGCVGRGRPRRKYVDQIGDILKKSQIRSFRNRRACMKRLMNVEEAKEVIKVSFCQDEAVSIGAEVDKDPLAAEELLELCADAALDGVSLVAVHEDTGEVAAVAFNKLQALEVDRDPLAAEEYLELCADAALDGVSLVAVHEDTGEVVAVAFNKLQVPSSGSSEKAFFEVFAEERCSRPSSKSLIEFMVNVDSRCNLFEKFDADCSLEVMFLATLKEHRCRGLGKLLCKSSSELAKKLKDGPVTKFTVQDLGPVYSNMNPRQVPTTPPKICQAIWTSFISQKVGKATGYTVILRVPYEEFEYNGKTYAERIGPDSPFCELVAKVIE</sequence>
<dbReference type="EMBL" id="CAJHNJ030000001">
    <property type="protein sequence ID" value="CAG9087704.1"/>
    <property type="molecule type" value="Genomic_DNA"/>
</dbReference>
<dbReference type="PANTHER" id="PTHR47027">
    <property type="entry name" value="REVERSE TRANSCRIPTASE DOMAIN-CONTAINING PROTEIN"/>
    <property type="match status" value="1"/>
</dbReference>
<dbReference type="InterPro" id="IPR005135">
    <property type="entry name" value="Endo/exonuclease/phosphatase"/>
</dbReference>
<evidence type="ECO:0000313" key="5">
    <source>
        <dbReference type="Proteomes" id="UP000653454"/>
    </source>
</evidence>